<feature type="binding site" evidence="5">
    <location>
        <position position="285"/>
    </location>
    <ligand>
        <name>Fe cation</name>
        <dbReference type="ChEBI" id="CHEBI:24875"/>
        <note>catalytic</note>
    </ligand>
</feature>
<reference evidence="6 7" key="1">
    <citation type="journal article" date="2018" name="Sci. Rep.">
        <title>Comparative analysis of the Pocillopora damicornis genome highlights role of immune system in coral evolution.</title>
        <authorList>
            <person name="Cunning R."/>
            <person name="Bay R.A."/>
            <person name="Gillette P."/>
            <person name="Baker A.C."/>
            <person name="Traylor-Knowles N."/>
        </authorList>
    </citation>
    <scope>NUCLEOTIDE SEQUENCE [LARGE SCALE GENOMIC DNA]</scope>
    <source>
        <strain evidence="6">RSMAS</strain>
        <tissue evidence="6">Whole animal</tissue>
    </source>
</reference>
<dbReference type="OrthoDB" id="1069523at2759"/>
<keyword evidence="2 5" id="KW-0479">Metal-binding</keyword>
<feature type="binding site" evidence="5">
    <location>
        <position position="160"/>
    </location>
    <ligand>
        <name>Fe cation</name>
        <dbReference type="ChEBI" id="CHEBI:24875"/>
        <note>catalytic</note>
    </ligand>
</feature>
<feature type="binding site" evidence="5">
    <location>
        <position position="468"/>
    </location>
    <ligand>
        <name>Fe cation</name>
        <dbReference type="ChEBI" id="CHEBI:24875"/>
        <note>catalytic</note>
    </ligand>
</feature>
<dbReference type="PANTHER" id="PTHR10543:SF89">
    <property type="entry name" value="CAROTENOID 9,10(9',10')-CLEAVAGE DIOXYGENASE 1"/>
    <property type="match status" value="1"/>
</dbReference>
<evidence type="ECO:0000256" key="2">
    <source>
        <dbReference type="ARBA" id="ARBA00022723"/>
    </source>
</evidence>
<evidence type="ECO:0000256" key="4">
    <source>
        <dbReference type="ARBA" id="ARBA00023004"/>
    </source>
</evidence>
<protein>
    <submittedName>
        <fullName evidence="6">Uncharacterized protein</fullName>
    </submittedName>
</protein>
<dbReference type="Proteomes" id="UP000275408">
    <property type="component" value="Unassembled WGS sequence"/>
</dbReference>
<organism evidence="6 7">
    <name type="scientific">Pocillopora damicornis</name>
    <name type="common">Cauliflower coral</name>
    <name type="synonym">Millepora damicornis</name>
    <dbReference type="NCBI Taxonomy" id="46731"/>
    <lineage>
        <taxon>Eukaryota</taxon>
        <taxon>Metazoa</taxon>
        <taxon>Cnidaria</taxon>
        <taxon>Anthozoa</taxon>
        <taxon>Hexacorallia</taxon>
        <taxon>Scleractinia</taxon>
        <taxon>Astrocoeniina</taxon>
        <taxon>Pocilloporidae</taxon>
        <taxon>Pocillopora</taxon>
    </lineage>
</organism>
<dbReference type="STRING" id="46731.A0A3M6URI0"/>
<sequence>RLEASKQCPPHAPPSTSAFHRVCNMSADVDTLCGDIRRPLDPNKCKRGWETQREYCYWIPKADIVGEIPKDLRGTLFRNGPGLREVYGTRLKHLGIKFSVVGGRKHFLMGTFADDFSFLVQSVLTSYETGVPYCLDPHTLETLGPDYLNGHLQLGCFAAHFRIDSERKRLVCISHRPGFSQRPSLAVYEFDPSWQLCQRQVHHIEGLNYAHDFILLPDYYVFHMTPFVKGTWWTQAKMKLGLSSPGEEMRYYPELPSRFVIIPRHGSGDSAGVILVDTDPCHIFHFGTAQQDGNRIEFSAVCLGTNFDMTFDSEIWLSNTSVSPGLAYKFTIDLDTKRCTRTQIDRASVEFPSTHPYRHGMRGTRYNYFMACDRPGFNLPYRDVVKLNAENGERQVWYSHGCLGEPVFVPRRGYDSWREGDEDDGYVIVQVYIPEKHLTEFCVLDAKDVGKGPLARIKLKHHVPYGFHGTFTPEVFRNGPRLIAKL</sequence>
<evidence type="ECO:0000256" key="5">
    <source>
        <dbReference type="PIRSR" id="PIRSR604294-1"/>
    </source>
</evidence>
<feature type="binding site" evidence="5">
    <location>
        <position position="211"/>
    </location>
    <ligand>
        <name>Fe cation</name>
        <dbReference type="ChEBI" id="CHEBI:24875"/>
        <note>catalytic</note>
    </ligand>
</feature>
<keyword evidence="4 5" id="KW-0408">Iron</keyword>
<gene>
    <name evidence="6" type="ORF">pdam_00021030</name>
</gene>
<dbReference type="InterPro" id="IPR004294">
    <property type="entry name" value="Carotenoid_Oase"/>
</dbReference>
<evidence type="ECO:0000313" key="6">
    <source>
        <dbReference type="EMBL" id="RMX55948.1"/>
    </source>
</evidence>
<accession>A0A3M6URI0</accession>
<comment type="caution">
    <text evidence="6">The sequence shown here is derived from an EMBL/GenBank/DDBJ whole genome shotgun (WGS) entry which is preliminary data.</text>
</comment>
<evidence type="ECO:0000313" key="7">
    <source>
        <dbReference type="Proteomes" id="UP000275408"/>
    </source>
</evidence>
<feature type="non-terminal residue" evidence="6">
    <location>
        <position position="1"/>
    </location>
</feature>
<name>A0A3M6URI0_POCDA</name>
<evidence type="ECO:0000256" key="1">
    <source>
        <dbReference type="ARBA" id="ARBA00006787"/>
    </source>
</evidence>
<comment type="similarity">
    <text evidence="1">Belongs to the carotenoid oxygenase family.</text>
</comment>
<keyword evidence="3" id="KW-0560">Oxidoreductase</keyword>
<dbReference type="EMBL" id="RCHS01000977">
    <property type="protein sequence ID" value="RMX55948.1"/>
    <property type="molecule type" value="Genomic_DNA"/>
</dbReference>
<dbReference type="PANTHER" id="PTHR10543">
    <property type="entry name" value="BETA-CAROTENE DIOXYGENASE"/>
    <property type="match status" value="1"/>
</dbReference>
<dbReference type="GO" id="GO:0016121">
    <property type="term" value="P:carotene catabolic process"/>
    <property type="evidence" value="ECO:0007669"/>
    <property type="project" value="TreeGrafter"/>
</dbReference>
<evidence type="ECO:0000256" key="3">
    <source>
        <dbReference type="ARBA" id="ARBA00023002"/>
    </source>
</evidence>
<keyword evidence="7" id="KW-1185">Reference proteome</keyword>
<dbReference type="GO" id="GO:0046872">
    <property type="term" value="F:metal ion binding"/>
    <property type="evidence" value="ECO:0007669"/>
    <property type="project" value="UniProtKB-KW"/>
</dbReference>
<dbReference type="GO" id="GO:0010436">
    <property type="term" value="F:carotenoid dioxygenase activity"/>
    <property type="evidence" value="ECO:0007669"/>
    <property type="project" value="TreeGrafter"/>
</dbReference>
<proteinExistence type="inferred from homology"/>
<dbReference type="Pfam" id="PF03055">
    <property type="entry name" value="RPE65"/>
    <property type="match status" value="1"/>
</dbReference>
<comment type="cofactor">
    <cofactor evidence="5">
        <name>Fe(2+)</name>
        <dbReference type="ChEBI" id="CHEBI:29033"/>
    </cofactor>
    <text evidence="5">Binds 1 Fe(2+) ion per subunit.</text>
</comment>
<dbReference type="AlphaFoldDB" id="A0A3M6URI0"/>